<dbReference type="EMBL" id="QJNS01000264">
    <property type="protein sequence ID" value="RYO81032.1"/>
    <property type="molecule type" value="Genomic_DNA"/>
</dbReference>
<proteinExistence type="predicted"/>
<keyword evidence="3" id="KW-1185">Reference proteome</keyword>
<name>A0ABY0H3P6_9PEZI</name>
<reference evidence="2 3" key="1">
    <citation type="submission" date="2018-06" db="EMBL/GenBank/DDBJ databases">
        <title>Complete Genomes of Monosporascus.</title>
        <authorList>
            <person name="Robinson A.J."/>
            <person name="Natvig D.O."/>
        </authorList>
    </citation>
    <scope>NUCLEOTIDE SEQUENCE [LARGE SCALE GENOMIC DNA]</scope>
    <source>
        <strain evidence="2 3">CBS 609.92</strain>
    </source>
</reference>
<sequence length="849" mass="96038">MVFQPAIVDEDGLRTYLNKAFGLRDPEGLEKKKALRTLRMRVAAFESELSAPNQFNNATLQWVADGLVSSTLLTDEKREVLKDFKNNPIILSEIADVLNMRIAALDSWTWGDGGGVPLEQQRRLSGIYNIVMHEDLLQALFLEYVGVKWSIFLKSALRAFCDTSASCKVQGRDIPKTDLMRRQYYLGDQRTERSVQSLRNTIYRKHYFLSHLKDSEIQRNEASLGEEEAEYQAAPAPAAAQYNMQQQQQQQVAQAVYRQQGQVSRDFQRMRGPSIQNGFAGTNMAHPIKGGRRGDDDEDEDDGLDAPPGSSTRKSPMEDKQRLLRLLATEVAINTKLYGGITAFHSVFDSWNSLLPHETVLAVLDFFGVSKAWLGFFARFLRAPLRFLEDDEGDGQQQPRTRRRGTPASHALSDVFGEAVLFCLDLAVNRATDGRDVLWRAHDDFWFWSRDHGTAVKAWGAVLEFAAVTGTRAGTAKTGSVRIPPEGQPEPMVCDDEDGVDRSLRPALAEGDVRWGFLRLSPRTGRFEIDQVMVDRHIADLRGQLHEKRRRGVIAFVQAWNTYAATFFTANFGKPAHCFGREHVCEMLETHNRIQRELFSPPSSSSSSSPPSLLDRESTINGSSIVVNSVVDYLKATLEQRFGIRDVPDAYLFFPMELGGLDLRSPFISILQAHDRVRPGDPEAAVERFLEAEREAYARHNAVFKNRGPVPYQRDDACWKPSPDDRRTFMSFEEYARHRDAFYQGFEGSLYNVYRSLLRAPRDRGIRECPPAVARGVEDLQLRGPEFPGGGLGGFNPRWEAMEPYWKWVAALYGPEAMERFGGLHIVEPGLLPMGMVSLFRDRRVKWQG</sequence>
<gene>
    <name evidence="2" type="ORF">DL762_007335</name>
</gene>
<feature type="region of interest" description="Disordered" evidence="1">
    <location>
        <begin position="272"/>
        <end position="319"/>
    </location>
</feature>
<evidence type="ECO:0000313" key="2">
    <source>
        <dbReference type="EMBL" id="RYO81032.1"/>
    </source>
</evidence>
<evidence type="ECO:0000313" key="3">
    <source>
        <dbReference type="Proteomes" id="UP000294003"/>
    </source>
</evidence>
<dbReference type="PANTHER" id="PTHR37015:SF2">
    <property type="entry name" value="REVERSE TRANSCRIPTASE DOMAIN-CONTAINING PROTEIN"/>
    <property type="match status" value="1"/>
</dbReference>
<accession>A0ABY0H3P6</accession>
<evidence type="ECO:0008006" key="4">
    <source>
        <dbReference type="Google" id="ProtNLM"/>
    </source>
</evidence>
<protein>
    <recommendedName>
        <fullName evidence="4">Reverse transcriptase domain-containing protein</fullName>
    </recommendedName>
</protein>
<dbReference type="Proteomes" id="UP000294003">
    <property type="component" value="Unassembled WGS sequence"/>
</dbReference>
<dbReference type="PANTHER" id="PTHR37015">
    <property type="entry name" value="REVERSE TRANSCRIPTASE DOMAIN-CONTAINING PROTEIN"/>
    <property type="match status" value="1"/>
</dbReference>
<comment type="caution">
    <text evidence="2">The sequence shown here is derived from an EMBL/GenBank/DDBJ whole genome shotgun (WGS) entry which is preliminary data.</text>
</comment>
<organism evidence="2 3">
    <name type="scientific">Monosporascus cannonballus</name>
    <dbReference type="NCBI Taxonomy" id="155416"/>
    <lineage>
        <taxon>Eukaryota</taxon>
        <taxon>Fungi</taxon>
        <taxon>Dikarya</taxon>
        <taxon>Ascomycota</taxon>
        <taxon>Pezizomycotina</taxon>
        <taxon>Sordariomycetes</taxon>
        <taxon>Xylariomycetidae</taxon>
        <taxon>Xylariales</taxon>
        <taxon>Xylariales incertae sedis</taxon>
        <taxon>Monosporascus</taxon>
    </lineage>
</organism>
<evidence type="ECO:0000256" key="1">
    <source>
        <dbReference type="SAM" id="MobiDB-lite"/>
    </source>
</evidence>